<comment type="caution">
    <text evidence="3">The sequence shown here is derived from an EMBL/GenBank/DDBJ whole genome shotgun (WGS) entry which is preliminary data.</text>
</comment>
<keyword evidence="1" id="KW-0812">Transmembrane</keyword>
<proteinExistence type="predicted"/>
<feature type="non-terminal residue" evidence="3">
    <location>
        <position position="1"/>
    </location>
</feature>
<evidence type="ECO:0000313" key="3">
    <source>
        <dbReference type="EMBL" id="VDI64523.1"/>
    </source>
</evidence>
<reference evidence="3" key="1">
    <citation type="submission" date="2018-11" db="EMBL/GenBank/DDBJ databases">
        <authorList>
            <person name="Alioto T."/>
            <person name="Alioto T."/>
        </authorList>
    </citation>
    <scope>NUCLEOTIDE SEQUENCE</scope>
</reference>
<dbReference type="EMBL" id="UYJE01008516">
    <property type="protein sequence ID" value="VDI64523.1"/>
    <property type="molecule type" value="Genomic_DNA"/>
</dbReference>
<feature type="chain" id="PRO_5032451124" description="Transmembrane protein" evidence="2">
    <location>
        <begin position="27"/>
        <end position="226"/>
    </location>
</feature>
<feature type="signal peptide" evidence="2">
    <location>
        <begin position="1"/>
        <end position="26"/>
    </location>
</feature>
<organism evidence="3 4">
    <name type="scientific">Mytilus galloprovincialis</name>
    <name type="common">Mediterranean mussel</name>
    <dbReference type="NCBI Taxonomy" id="29158"/>
    <lineage>
        <taxon>Eukaryota</taxon>
        <taxon>Metazoa</taxon>
        <taxon>Spiralia</taxon>
        <taxon>Lophotrochozoa</taxon>
        <taxon>Mollusca</taxon>
        <taxon>Bivalvia</taxon>
        <taxon>Autobranchia</taxon>
        <taxon>Pteriomorphia</taxon>
        <taxon>Mytilida</taxon>
        <taxon>Mytiloidea</taxon>
        <taxon>Mytilidae</taxon>
        <taxon>Mytilinae</taxon>
        <taxon>Mytilus</taxon>
    </lineage>
</organism>
<feature type="transmembrane region" description="Helical" evidence="1">
    <location>
        <begin position="201"/>
        <end position="220"/>
    </location>
</feature>
<keyword evidence="2" id="KW-0732">Signal</keyword>
<keyword evidence="4" id="KW-1185">Reference proteome</keyword>
<dbReference type="Proteomes" id="UP000596742">
    <property type="component" value="Unassembled WGS sequence"/>
</dbReference>
<evidence type="ECO:0000313" key="4">
    <source>
        <dbReference type="Proteomes" id="UP000596742"/>
    </source>
</evidence>
<name>A0A8B6GJB3_MYTGA</name>
<accession>A0A8B6GJB3</accession>
<dbReference type="AlphaFoldDB" id="A0A8B6GJB3"/>
<gene>
    <name evidence="3" type="ORF">MGAL_10B087671</name>
</gene>
<keyword evidence="1" id="KW-1133">Transmembrane helix</keyword>
<sequence>TMDRKSGANLYFAVLLVILHITVTNALDQECTNSTLIEPLATNCVTTSFVAFSAAADDAAKCVIATGTILPCITTAVQDTYTVTCTDAQQYIVIIGFRSTITAALQGFDVVEKCLPTFTCGDITSIVYYAARACSEQLLEFQTHTNCSTLCGLATCYAIAASEVSSCSVDDFEQTITDNAAAWQAAFSETQTEMCCTSVGWIFNLELTVYALAVITGVFLQKHFLT</sequence>
<dbReference type="OrthoDB" id="6187481at2759"/>
<evidence type="ECO:0000256" key="1">
    <source>
        <dbReference type="SAM" id="Phobius"/>
    </source>
</evidence>
<protein>
    <recommendedName>
        <fullName evidence="5">Transmembrane protein</fullName>
    </recommendedName>
</protein>
<evidence type="ECO:0008006" key="5">
    <source>
        <dbReference type="Google" id="ProtNLM"/>
    </source>
</evidence>
<keyword evidence="1" id="KW-0472">Membrane</keyword>
<evidence type="ECO:0000256" key="2">
    <source>
        <dbReference type="SAM" id="SignalP"/>
    </source>
</evidence>